<dbReference type="EMBL" id="CP002432">
    <property type="protein sequence ID" value="ADU66239.1"/>
    <property type="molecule type" value="Genomic_DNA"/>
</dbReference>
<dbReference type="eggNOG" id="COG3807">
    <property type="taxonomic scope" value="Bacteria"/>
</dbReference>
<dbReference type="PANTHER" id="PTHR34408:SF1">
    <property type="entry name" value="GLYCOSYL HYDROLASE FAMILY 19 DOMAIN-CONTAINING PROTEIN HI_1415"/>
    <property type="match status" value="1"/>
</dbReference>
<dbReference type="STRING" id="653733.Selin_1506"/>
<gene>
    <name evidence="3" type="ordered locus">Selin_1506</name>
</gene>
<dbReference type="InterPro" id="IPR010466">
    <property type="entry name" value="DUF1058"/>
</dbReference>
<keyword evidence="1" id="KW-0732">Signal</keyword>
<dbReference type="Gene3D" id="2.30.30.40">
    <property type="entry name" value="SH3 Domains"/>
    <property type="match status" value="2"/>
</dbReference>
<dbReference type="InParanoid" id="E6W6Z6"/>
<feature type="domain" description="SH3b" evidence="2">
    <location>
        <begin position="82"/>
        <end position="147"/>
    </location>
</feature>
<feature type="signal peptide" evidence="1">
    <location>
        <begin position="1"/>
        <end position="20"/>
    </location>
</feature>
<dbReference type="KEGG" id="din:Selin_1506"/>
<dbReference type="InterPro" id="IPR052354">
    <property type="entry name" value="Cell_Wall_Dynamics_Protein"/>
</dbReference>
<dbReference type="AlphaFoldDB" id="E6W6Z6"/>
<evidence type="ECO:0000256" key="1">
    <source>
        <dbReference type="SAM" id="SignalP"/>
    </source>
</evidence>
<keyword evidence="4" id="KW-1185">Reference proteome</keyword>
<name>E6W6Z6_DESIS</name>
<dbReference type="InterPro" id="IPR003646">
    <property type="entry name" value="SH3-like_bac-type"/>
</dbReference>
<protein>
    <recommendedName>
        <fullName evidence="2">SH3b domain-containing protein</fullName>
    </recommendedName>
</protein>
<dbReference type="HOGENOM" id="CLU_086360_3_1_0"/>
<dbReference type="RefSeq" id="WP_013506120.1">
    <property type="nucleotide sequence ID" value="NC_014836.1"/>
</dbReference>
<dbReference type="SMART" id="SM00287">
    <property type="entry name" value="SH3b"/>
    <property type="match status" value="2"/>
</dbReference>
<dbReference type="Pfam" id="PF06347">
    <property type="entry name" value="SH3_4"/>
    <property type="match status" value="2"/>
</dbReference>
<evidence type="ECO:0000313" key="4">
    <source>
        <dbReference type="Proteomes" id="UP000002572"/>
    </source>
</evidence>
<accession>E6W6Z6</accession>
<sequence>MKKLLLLFIFIHTLVLTAIADNYVAVTGDRVNLRAQPSTNAEVLWTLGKYFPLKVLKQQGNWYQVEDFEGDKGWIHNSVANKENRGVIVIRNNVNVRSSNSTNSDILFRTSYGVAFRIIGQRSNWYQVEHPDGHQGWIRGDLLWGAK</sequence>
<dbReference type="OrthoDB" id="9810773at2"/>
<evidence type="ECO:0000313" key="3">
    <source>
        <dbReference type="EMBL" id="ADU66239.1"/>
    </source>
</evidence>
<proteinExistence type="predicted"/>
<dbReference type="Proteomes" id="UP000002572">
    <property type="component" value="Chromosome"/>
</dbReference>
<dbReference type="PANTHER" id="PTHR34408">
    <property type="entry name" value="FAMILY PROTEIN, PUTATIVE-RELATED"/>
    <property type="match status" value="1"/>
</dbReference>
<dbReference type="PROSITE" id="PS51781">
    <property type="entry name" value="SH3B"/>
    <property type="match status" value="1"/>
</dbReference>
<reference evidence="3 4" key="1">
    <citation type="submission" date="2010-12" db="EMBL/GenBank/DDBJ databases">
        <title>Complete sequence of Desulfurispirillum indicum S5.</title>
        <authorList>
            <consortium name="US DOE Joint Genome Institute"/>
            <person name="Lucas S."/>
            <person name="Copeland A."/>
            <person name="Lapidus A."/>
            <person name="Cheng J.-F."/>
            <person name="Goodwin L."/>
            <person name="Pitluck S."/>
            <person name="Chertkov O."/>
            <person name="Held B."/>
            <person name="Detter J.C."/>
            <person name="Han C."/>
            <person name="Tapia R."/>
            <person name="Land M."/>
            <person name="Hauser L."/>
            <person name="Kyrpides N."/>
            <person name="Ivanova N."/>
            <person name="Mikhailova N."/>
            <person name="Haggblom M."/>
            <person name="Rauschenbach I."/>
            <person name="Bini E."/>
            <person name="Woyke T."/>
        </authorList>
    </citation>
    <scope>NUCLEOTIDE SEQUENCE [LARGE SCALE GENOMIC DNA]</scope>
    <source>
        <strain evidence="4">ATCC BAA-1389 / DSM 22839 / S5</strain>
    </source>
</reference>
<evidence type="ECO:0000259" key="2">
    <source>
        <dbReference type="PROSITE" id="PS51781"/>
    </source>
</evidence>
<feature type="chain" id="PRO_5003213999" description="SH3b domain-containing protein" evidence="1">
    <location>
        <begin position="21"/>
        <end position="147"/>
    </location>
</feature>
<organism evidence="3 4">
    <name type="scientific">Desulfurispirillum indicum (strain ATCC BAA-1389 / DSM 22839 / S5)</name>
    <dbReference type="NCBI Taxonomy" id="653733"/>
    <lineage>
        <taxon>Bacteria</taxon>
        <taxon>Pseudomonadati</taxon>
        <taxon>Chrysiogenota</taxon>
        <taxon>Chrysiogenia</taxon>
        <taxon>Chrysiogenales</taxon>
        <taxon>Chrysiogenaceae</taxon>
        <taxon>Desulfurispirillum</taxon>
    </lineage>
</organism>